<feature type="domain" description="Peptidase M20 dimerisation" evidence="16">
    <location>
        <begin position="167"/>
        <end position="268"/>
    </location>
</feature>
<dbReference type="Pfam" id="PF01546">
    <property type="entry name" value="Peptidase_M20"/>
    <property type="match status" value="1"/>
</dbReference>
<proteinExistence type="inferred from homology"/>
<evidence type="ECO:0000256" key="15">
    <source>
        <dbReference type="NCBIfam" id="TIGR01246"/>
    </source>
</evidence>
<comment type="similarity">
    <text evidence="3">Belongs to the peptidase M20A family. DapE subfamily.</text>
</comment>
<dbReference type="PANTHER" id="PTHR43808">
    <property type="entry name" value="ACETYLORNITHINE DEACETYLASE"/>
    <property type="match status" value="1"/>
</dbReference>
<evidence type="ECO:0000313" key="20">
    <source>
        <dbReference type="Proteomes" id="UP001318760"/>
    </source>
</evidence>
<organism evidence="18 19">
    <name type="scientific">Campylobacter californiensis</name>
    <dbReference type="NCBI Taxonomy" id="1032243"/>
    <lineage>
        <taxon>Bacteria</taxon>
        <taxon>Pseudomonadati</taxon>
        <taxon>Campylobacterota</taxon>
        <taxon>Epsilonproteobacteria</taxon>
        <taxon>Campylobacterales</taxon>
        <taxon>Campylobacteraceae</taxon>
        <taxon>Campylobacter</taxon>
    </lineage>
</organism>
<dbReference type="EMBL" id="JADBHS010000007">
    <property type="protein sequence ID" value="MBE2986408.1"/>
    <property type="molecule type" value="Genomic_DNA"/>
</dbReference>
<keyword evidence="9 18" id="KW-0378">Hydrolase</keyword>
<evidence type="ECO:0000313" key="18">
    <source>
        <dbReference type="EMBL" id="MBE3608077.1"/>
    </source>
</evidence>
<evidence type="ECO:0000256" key="14">
    <source>
        <dbReference type="ARBA" id="ARBA00051301"/>
    </source>
</evidence>
<dbReference type="InterPro" id="IPR036264">
    <property type="entry name" value="Bact_exopeptidase_dim_dom"/>
</dbReference>
<dbReference type="Proteomes" id="UP000650616">
    <property type="component" value="Unassembled WGS sequence"/>
</dbReference>
<dbReference type="EC" id="3.5.1.18" evidence="5 15"/>
<gene>
    <name evidence="18" type="primary">dapE</name>
    <name evidence="17" type="ORF">CCAL12919_04590</name>
    <name evidence="18" type="ORF">CCAL9337_04955</name>
</gene>
<dbReference type="SUPFAM" id="SSF53187">
    <property type="entry name" value="Zn-dependent exopeptidases"/>
    <property type="match status" value="1"/>
</dbReference>
<comment type="cofactor">
    <cofactor evidence="1">
        <name>Zn(2+)</name>
        <dbReference type="ChEBI" id="CHEBI:29105"/>
    </cofactor>
</comment>
<dbReference type="GO" id="GO:0009014">
    <property type="term" value="F:succinyl-diaminopimelate desuccinylase activity"/>
    <property type="evidence" value="ECO:0007669"/>
    <property type="project" value="UniProtKB-UniRule"/>
</dbReference>
<protein>
    <recommendedName>
        <fullName evidence="6 15">Succinyl-diaminopimelate desuccinylase</fullName>
        <ecNumber evidence="5 15">3.5.1.18</ecNumber>
    </recommendedName>
</protein>
<evidence type="ECO:0000256" key="10">
    <source>
        <dbReference type="ARBA" id="ARBA00022833"/>
    </source>
</evidence>
<dbReference type="InterPro" id="IPR002933">
    <property type="entry name" value="Peptidase_M20"/>
</dbReference>
<reference evidence="18 19" key="1">
    <citation type="submission" date="2015-08" db="EMBL/GenBank/DDBJ databases">
        <title>Comparative genomics of the Campylobacter concisus group.</title>
        <authorList>
            <person name="Yee E."/>
            <person name="Chapman M.H."/>
            <person name="Huynh S."/>
            <person name="Bono J.L."/>
            <person name="On S.L."/>
            <person name="St Leger J."/>
            <person name="Foster G."/>
            <person name="Parker C.T."/>
            <person name="Miller W.G."/>
        </authorList>
    </citation>
    <scope>NUCLEOTIDE SEQUENCE [LARGE SCALE GENOMIC DNA]</scope>
    <source>
        <strain evidence="18 19">RM9337</strain>
    </source>
</reference>
<dbReference type="GO" id="GO:0009089">
    <property type="term" value="P:lysine biosynthetic process via diaminopimelate"/>
    <property type="evidence" value="ECO:0007669"/>
    <property type="project" value="UniProtKB-UniRule"/>
</dbReference>
<dbReference type="PROSITE" id="PS00759">
    <property type="entry name" value="ARGE_DAPE_CPG2_2"/>
    <property type="match status" value="1"/>
</dbReference>
<comment type="subunit">
    <text evidence="4">Homodimer.</text>
</comment>
<dbReference type="NCBIfam" id="NF009557">
    <property type="entry name" value="PRK13009.1"/>
    <property type="match status" value="1"/>
</dbReference>
<name>A0AAW3ZSA5_9BACT</name>
<keyword evidence="19" id="KW-1185">Reference proteome</keyword>
<evidence type="ECO:0000256" key="6">
    <source>
        <dbReference type="ARBA" id="ARBA00022391"/>
    </source>
</evidence>
<dbReference type="GO" id="GO:0019877">
    <property type="term" value="P:diaminopimelate biosynthetic process"/>
    <property type="evidence" value="ECO:0007669"/>
    <property type="project" value="UniProtKB-KW"/>
</dbReference>
<evidence type="ECO:0000256" key="11">
    <source>
        <dbReference type="ARBA" id="ARBA00022915"/>
    </source>
</evidence>
<reference evidence="17 20" key="2">
    <citation type="submission" date="2020-10" db="EMBL/GenBank/DDBJ databases">
        <title>Campylobacter californiensis sp. nov. isolated from cattle and feral swine in California.</title>
        <authorList>
            <person name="Miller W.G."/>
        </authorList>
    </citation>
    <scope>NUCLEOTIDE SEQUENCE [LARGE SCALE GENOMIC DNA]</scope>
    <source>
        <strain evidence="17 20">RM12919</strain>
    </source>
</reference>
<evidence type="ECO:0000256" key="12">
    <source>
        <dbReference type="ARBA" id="ARBA00023154"/>
    </source>
</evidence>
<dbReference type="SUPFAM" id="SSF55031">
    <property type="entry name" value="Bacterial exopeptidase dimerisation domain"/>
    <property type="match status" value="1"/>
</dbReference>
<keyword evidence="13" id="KW-0170">Cobalt</keyword>
<keyword evidence="11" id="KW-0220">Diaminopimelate biosynthesis</keyword>
<dbReference type="Proteomes" id="UP001318760">
    <property type="component" value="Unassembled WGS sequence"/>
</dbReference>
<dbReference type="Gene3D" id="3.30.70.360">
    <property type="match status" value="1"/>
</dbReference>
<dbReference type="Pfam" id="PF07687">
    <property type="entry name" value="M20_dimer"/>
    <property type="match status" value="1"/>
</dbReference>
<evidence type="ECO:0000256" key="8">
    <source>
        <dbReference type="ARBA" id="ARBA00022723"/>
    </source>
</evidence>
<dbReference type="CDD" id="cd03891">
    <property type="entry name" value="M20_DapE_proteobac"/>
    <property type="match status" value="1"/>
</dbReference>
<evidence type="ECO:0000256" key="3">
    <source>
        <dbReference type="ARBA" id="ARBA00006746"/>
    </source>
</evidence>
<comment type="pathway">
    <text evidence="2">Amino-acid biosynthesis; L-lysine biosynthesis via DAP pathway; LL-2,6-diaminopimelate from (S)-tetrahydrodipicolinate (succinylase route): step 3/3.</text>
</comment>
<dbReference type="GO" id="GO:0046872">
    <property type="term" value="F:metal ion binding"/>
    <property type="evidence" value="ECO:0007669"/>
    <property type="project" value="UniProtKB-KW"/>
</dbReference>
<evidence type="ECO:0000256" key="9">
    <source>
        <dbReference type="ARBA" id="ARBA00022801"/>
    </source>
</evidence>
<evidence type="ECO:0000259" key="16">
    <source>
        <dbReference type="Pfam" id="PF07687"/>
    </source>
</evidence>
<evidence type="ECO:0000256" key="1">
    <source>
        <dbReference type="ARBA" id="ARBA00001947"/>
    </source>
</evidence>
<dbReference type="InterPro" id="IPR001261">
    <property type="entry name" value="ArgE/DapE_CS"/>
</dbReference>
<dbReference type="InterPro" id="IPR050072">
    <property type="entry name" value="Peptidase_M20A"/>
</dbReference>
<evidence type="ECO:0000256" key="7">
    <source>
        <dbReference type="ARBA" id="ARBA00022605"/>
    </source>
</evidence>
<dbReference type="EMBL" id="LIWG01000005">
    <property type="protein sequence ID" value="MBE3608077.1"/>
    <property type="molecule type" value="Genomic_DNA"/>
</dbReference>
<accession>A0AAW3ZSA5</accession>
<dbReference type="AlphaFoldDB" id="A0AAW3ZSA5"/>
<dbReference type="RefSeq" id="WP_170016184.1">
    <property type="nucleotide sequence ID" value="NZ_CP012545.1"/>
</dbReference>
<dbReference type="Gene3D" id="3.40.630.10">
    <property type="entry name" value="Zn peptidases"/>
    <property type="match status" value="2"/>
</dbReference>
<sequence length="366" mass="40586">MNAAELLINLLKFKSITPHDDGSLKYIAEFMSEFECKFIEKNGVKNLILTKKFGDGRHICFAGHIDVVPSGDGWSSDPFCPVIKDGYIYGRGSQDMKSGVAAFLLACKNAKNFNGQITIIITSDEEAEAIYGTQEALKFLKENDALPEFAIVAEPTCDSVFGDTIKVGRRGSINGKIVIRGKQGHAAYPEKCINPAHQLAKIFDKIAGYNLDSGSEFFSPSKIVITDIRGGMQVCNVTPNEISIMFNVRNSDLTSKNEIKEYLKNVLDGLSYELSLKQSSQPFLTDKHSVVVTKMSDSVFKVSKTKPSLNTKGGTSDARYLAKYGINVVEFGVRNDRIHAVDERVLVEEVDKLYQIFLDFIENFND</sequence>
<keyword evidence="7" id="KW-0028">Amino-acid biosynthesis</keyword>
<evidence type="ECO:0000256" key="13">
    <source>
        <dbReference type="ARBA" id="ARBA00023285"/>
    </source>
</evidence>
<keyword evidence="8" id="KW-0479">Metal-binding</keyword>
<evidence type="ECO:0000256" key="2">
    <source>
        <dbReference type="ARBA" id="ARBA00005130"/>
    </source>
</evidence>
<evidence type="ECO:0000313" key="17">
    <source>
        <dbReference type="EMBL" id="MBE2986408.1"/>
    </source>
</evidence>
<comment type="catalytic activity">
    <reaction evidence="14">
        <text>N-succinyl-(2S,6S)-2,6-diaminopimelate + H2O = (2S,6S)-2,6-diaminopimelate + succinate</text>
        <dbReference type="Rhea" id="RHEA:22608"/>
        <dbReference type="ChEBI" id="CHEBI:15377"/>
        <dbReference type="ChEBI" id="CHEBI:30031"/>
        <dbReference type="ChEBI" id="CHEBI:57609"/>
        <dbReference type="ChEBI" id="CHEBI:58087"/>
        <dbReference type="EC" id="3.5.1.18"/>
    </reaction>
</comment>
<evidence type="ECO:0000313" key="19">
    <source>
        <dbReference type="Proteomes" id="UP000650616"/>
    </source>
</evidence>
<evidence type="ECO:0000256" key="5">
    <source>
        <dbReference type="ARBA" id="ARBA00011921"/>
    </source>
</evidence>
<dbReference type="HAMAP" id="MF_01690">
    <property type="entry name" value="DapE"/>
    <property type="match status" value="1"/>
</dbReference>
<dbReference type="InterPro" id="IPR005941">
    <property type="entry name" value="DapE_proteobac"/>
</dbReference>
<keyword evidence="12" id="KW-0457">Lysine biosynthesis</keyword>
<comment type="caution">
    <text evidence="18">The sequence shown here is derived from an EMBL/GenBank/DDBJ whole genome shotgun (WGS) entry which is preliminary data.</text>
</comment>
<evidence type="ECO:0000256" key="4">
    <source>
        <dbReference type="ARBA" id="ARBA00011738"/>
    </source>
</evidence>
<dbReference type="GO" id="GO:0008777">
    <property type="term" value="F:acetylornithine deacetylase activity"/>
    <property type="evidence" value="ECO:0007669"/>
    <property type="project" value="TreeGrafter"/>
</dbReference>
<keyword evidence="10" id="KW-0862">Zinc</keyword>
<dbReference type="PANTHER" id="PTHR43808:SF31">
    <property type="entry name" value="N-ACETYL-L-CITRULLINE DEACETYLASE"/>
    <property type="match status" value="1"/>
</dbReference>
<dbReference type="NCBIfam" id="TIGR01246">
    <property type="entry name" value="dapE_proteo"/>
    <property type="match status" value="1"/>
</dbReference>
<dbReference type="GO" id="GO:0006526">
    <property type="term" value="P:L-arginine biosynthetic process"/>
    <property type="evidence" value="ECO:0007669"/>
    <property type="project" value="TreeGrafter"/>
</dbReference>
<dbReference type="InterPro" id="IPR011650">
    <property type="entry name" value="Peptidase_M20_dimer"/>
</dbReference>